<dbReference type="Proteomes" id="UP000523955">
    <property type="component" value="Unassembled WGS sequence"/>
</dbReference>
<sequence length="313" mass="33775">MREQPAELGDGEVLALVQASWPAAVDRVEHLPVGFGAHHWRATVGDLPAYFVTYDRFGERHSPASLEAAYAGVSALSFALDFAVAPLPSASGRCTVPVAGGALSVTLWVAGERAGDGPLASRADAEESARQLARLHARPPAASLPRWAPLVGPDLADTLAARLADPSVWDLGPFGARARAALQTHLDDVARWTAAYHRLAGEAADRPWVPTHGEPHTRNLVRTLAGPLRLVDWESLKVAPRERDLRTLVDSGHADLADPHGPMLELFDLEWRLDEVSQYAAWFAAPHTGNDSDRVAVEGLVEELERPEWSPPA</sequence>
<reference evidence="2 3" key="1">
    <citation type="submission" date="2020-08" db="EMBL/GenBank/DDBJ databases">
        <authorList>
            <person name="Seo M.-J."/>
        </authorList>
    </citation>
    <scope>NUCLEOTIDE SEQUENCE [LARGE SCALE GENOMIC DNA]</scope>
    <source>
        <strain evidence="2 3">KIGAM211</strain>
    </source>
</reference>
<dbReference type="SUPFAM" id="SSF56112">
    <property type="entry name" value="Protein kinase-like (PK-like)"/>
    <property type="match status" value="1"/>
</dbReference>
<protein>
    <submittedName>
        <fullName evidence="2">Aminoglycoside phosphotransferase</fullName>
    </submittedName>
</protein>
<dbReference type="Gene3D" id="1.10.510.10">
    <property type="entry name" value="Transferase(Phosphotransferase) domain 1"/>
    <property type="match status" value="1"/>
</dbReference>
<dbReference type="AlphaFoldDB" id="A0A7X0VCU0"/>
<keyword evidence="3" id="KW-1185">Reference proteome</keyword>
<dbReference type="Pfam" id="PF01636">
    <property type="entry name" value="APH"/>
    <property type="match status" value="1"/>
</dbReference>
<proteinExistence type="predicted"/>
<dbReference type="GO" id="GO:0016740">
    <property type="term" value="F:transferase activity"/>
    <property type="evidence" value="ECO:0007669"/>
    <property type="project" value="UniProtKB-KW"/>
</dbReference>
<organism evidence="2 3">
    <name type="scientific">Nocardioides luti</name>
    <dbReference type="NCBI Taxonomy" id="2761101"/>
    <lineage>
        <taxon>Bacteria</taxon>
        <taxon>Bacillati</taxon>
        <taxon>Actinomycetota</taxon>
        <taxon>Actinomycetes</taxon>
        <taxon>Propionibacteriales</taxon>
        <taxon>Nocardioidaceae</taxon>
        <taxon>Nocardioides</taxon>
    </lineage>
</organism>
<gene>
    <name evidence="2" type="ORF">H5V45_21205</name>
</gene>
<evidence type="ECO:0000259" key="1">
    <source>
        <dbReference type="Pfam" id="PF01636"/>
    </source>
</evidence>
<evidence type="ECO:0000313" key="3">
    <source>
        <dbReference type="Proteomes" id="UP000523955"/>
    </source>
</evidence>
<dbReference type="RefSeq" id="WP_185255063.1">
    <property type="nucleotide sequence ID" value="NZ_JACKXE010000002.1"/>
</dbReference>
<keyword evidence="2" id="KW-0808">Transferase</keyword>
<accession>A0A7X0VCU0</accession>
<comment type="caution">
    <text evidence="2">The sequence shown here is derived from an EMBL/GenBank/DDBJ whole genome shotgun (WGS) entry which is preliminary data.</text>
</comment>
<name>A0A7X0VCU0_9ACTN</name>
<feature type="domain" description="Aminoglycoside phosphotransferase" evidence="1">
    <location>
        <begin position="34"/>
        <end position="251"/>
    </location>
</feature>
<dbReference type="InterPro" id="IPR002575">
    <property type="entry name" value="Aminoglycoside_PTrfase"/>
</dbReference>
<dbReference type="InterPro" id="IPR011009">
    <property type="entry name" value="Kinase-like_dom_sf"/>
</dbReference>
<evidence type="ECO:0000313" key="2">
    <source>
        <dbReference type="EMBL" id="MBB6629850.1"/>
    </source>
</evidence>
<dbReference type="EMBL" id="JACKXE010000002">
    <property type="protein sequence ID" value="MBB6629850.1"/>
    <property type="molecule type" value="Genomic_DNA"/>
</dbReference>